<keyword evidence="12" id="KW-1185">Reference proteome</keyword>
<evidence type="ECO:0000313" key="12">
    <source>
        <dbReference type="Proteomes" id="UP000295718"/>
    </source>
</evidence>
<evidence type="ECO:0000256" key="6">
    <source>
        <dbReference type="ARBA" id="ARBA00022777"/>
    </source>
</evidence>
<feature type="domain" description="Histidine kinase" evidence="9">
    <location>
        <begin position="488"/>
        <end position="593"/>
    </location>
</feature>
<dbReference type="PANTHER" id="PTHR34220:SF7">
    <property type="entry name" value="SENSOR HISTIDINE KINASE YPDA"/>
    <property type="match status" value="1"/>
</dbReference>
<protein>
    <recommendedName>
        <fullName evidence="3">histidine kinase</fullName>
        <ecNumber evidence="3">2.7.13.3</ecNumber>
    </recommendedName>
</protein>
<dbReference type="InterPro" id="IPR010559">
    <property type="entry name" value="Sig_transdc_His_kin_internal"/>
</dbReference>
<name>A0A4R1R6H5_9FIRM</name>
<dbReference type="InterPro" id="IPR036890">
    <property type="entry name" value="HATPase_C_sf"/>
</dbReference>
<dbReference type="STRING" id="1469948.GCA_000732725_02496"/>
<keyword evidence="5" id="KW-0808">Transferase</keyword>
<accession>A0A4R1R6H5</accession>
<sequence>MKIQMFGALKKANIKKQLYTIYFVAVILPITLIGSFLLINTYRLLTNYHRDLLESDNLRVKNILFEITTQVYNISEELAFREDIRDILKENYFFKRSFVHEVDALTSLDNYNTNYAEIDEIEIYGDNPTLNDYKQFRYADEEVRAQEWYQLAVNQSSVFWMPMTDTDKYGNEYWNLCLVRKIPIINSKYNAVLVIKLSDNYLKTRIGSKEYATMVSINDGPVFFSSEREAYGKAQEVYIDYENNYYRYVGNIKLKDEVCFVDVSTLPLYQSDSKIYISTMSGQAYTNIRSIIYICIAIIVLAILITGIIIHFFTTYFTSRVLTLRHAMHQASNEDYEITDSVNGQDELSEAFSDLEVMVQKIKRKDAEMYEASIKEKELVNEQQEMEFKMLASQINPHFLYNTLETIRMKAFTAGDLEAATSIKLLGKSMRYVLENTGTSFTTLTKEIEHVMTYLTIQKMRFGDKFESIFRIADDVQTKGLYILPLLLQPIVENALLHGLEEKESGGEITVAVYKNEELLFIDVEDNGRGMSESELAALRKNVEIKDVSRNKSIGLYNINQRIKLCYGKNRGIRINSELNKGTTVRIILPLEKMKNLR</sequence>
<dbReference type="OrthoDB" id="9809348at2"/>
<comment type="catalytic activity">
    <reaction evidence="1">
        <text>ATP + protein L-histidine = ADP + protein N-phospho-L-histidine.</text>
        <dbReference type="EC" id="2.7.13.3"/>
    </reaction>
</comment>
<feature type="transmembrane region" description="Helical" evidence="8">
    <location>
        <begin position="21"/>
        <end position="39"/>
    </location>
</feature>
<feature type="transmembrane region" description="Helical" evidence="8">
    <location>
        <begin position="291"/>
        <end position="318"/>
    </location>
</feature>
<keyword evidence="8" id="KW-1133">Transmembrane helix</keyword>
<proteinExistence type="predicted"/>
<dbReference type="EMBL" id="SLUO01000001">
    <property type="protein sequence ID" value="TCL61176.1"/>
    <property type="molecule type" value="Genomic_DNA"/>
</dbReference>
<dbReference type="EC" id="2.7.13.3" evidence="3"/>
<dbReference type="InterPro" id="IPR003594">
    <property type="entry name" value="HATPase_dom"/>
</dbReference>
<evidence type="ECO:0000256" key="4">
    <source>
        <dbReference type="ARBA" id="ARBA00022553"/>
    </source>
</evidence>
<dbReference type="PROSITE" id="PS50109">
    <property type="entry name" value="HIS_KIN"/>
    <property type="match status" value="1"/>
</dbReference>
<dbReference type="Pfam" id="PF02518">
    <property type="entry name" value="HATPase_c"/>
    <property type="match status" value="1"/>
</dbReference>
<dbReference type="Gene3D" id="6.10.340.10">
    <property type="match status" value="1"/>
</dbReference>
<dbReference type="PANTHER" id="PTHR34220">
    <property type="entry name" value="SENSOR HISTIDINE KINASE YPDA"/>
    <property type="match status" value="1"/>
</dbReference>
<dbReference type="Pfam" id="PF06580">
    <property type="entry name" value="His_kinase"/>
    <property type="match status" value="1"/>
</dbReference>
<dbReference type="Proteomes" id="UP000295718">
    <property type="component" value="Unassembled WGS sequence"/>
</dbReference>
<dbReference type="PROSITE" id="PS50885">
    <property type="entry name" value="HAMP"/>
    <property type="match status" value="1"/>
</dbReference>
<comment type="subcellular location">
    <subcellularLocation>
        <location evidence="2">Membrane</location>
    </subcellularLocation>
</comment>
<dbReference type="AlphaFoldDB" id="A0A4R1R6H5"/>
<evidence type="ECO:0000313" key="11">
    <source>
        <dbReference type="EMBL" id="TCL61176.1"/>
    </source>
</evidence>
<dbReference type="Gene3D" id="3.30.565.10">
    <property type="entry name" value="Histidine kinase-like ATPase, C-terminal domain"/>
    <property type="match status" value="1"/>
</dbReference>
<organism evidence="11 12">
    <name type="scientific">Kineothrix alysoides</name>
    <dbReference type="NCBI Taxonomy" id="1469948"/>
    <lineage>
        <taxon>Bacteria</taxon>
        <taxon>Bacillati</taxon>
        <taxon>Bacillota</taxon>
        <taxon>Clostridia</taxon>
        <taxon>Lachnospirales</taxon>
        <taxon>Lachnospiraceae</taxon>
        <taxon>Kineothrix</taxon>
    </lineage>
</organism>
<evidence type="ECO:0000256" key="2">
    <source>
        <dbReference type="ARBA" id="ARBA00004370"/>
    </source>
</evidence>
<dbReference type="SUPFAM" id="SSF55874">
    <property type="entry name" value="ATPase domain of HSP90 chaperone/DNA topoisomerase II/histidine kinase"/>
    <property type="match status" value="1"/>
</dbReference>
<keyword evidence="7" id="KW-0902">Two-component regulatory system</keyword>
<dbReference type="GO" id="GO:0000155">
    <property type="term" value="F:phosphorelay sensor kinase activity"/>
    <property type="evidence" value="ECO:0007669"/>
    <property type="project" value="InterPro"/>
</dbReference>
<dbReference type="InterPro" id="IPR003660">
    <property type="entry name" value="HAMP_dom"/>
</dbReference>
<evidence type="ECO:0000259" key="10">
    <source>
        <dbReference type="PROSITE" id="PS50885"/>
    </source>
</evidence>
<keyword evidence="4" id="KW-0597">Phosphoprotein</keyword>
<reference evidence="11 12" key="1">
    <citation type="submission" date="2019-03" db="EMBL/GenBank/DDBJ databases">
        <title>Genomic Encyclopedia of Type Strains, Phase IV (KMG-IV): sequencing the most valuable type-strain genomes for metagenomic binning, comparative biology and taxonomic classification.</title>
        <authorList>
            <person name="Goeker M."/>
        </authorList>
    </citation>
    <scope>NUCLEOTIDE SEQUENCE [LARGE SCALE GENOMIC DNA]</scope>
    <source>
        <strain evidence="11 12">DSM 100556</strain>
    </source>
</reference>
<keyword evidence="8" id="KW-0812">Transmembrane</keyword>
<dbReference type="RefSeq" id="WP_031391175.1">
    <property type="nucleotide sequence ID" value="NZ_JPNB01000002.1"/>
</dbReference>
<dbReference type="SMART" id="SM00387">
    <property type="entry name" value="HATPase_c"/>
    <property type="match status" value="1"/>
</dbReference>
<evidence type="ECO:0000256" key="7">
    <source>
        <dbReference type="ARBA" id="ARBA00023012"/>
    </source>
</evidence>
<keyword evidence="8" id="KW-0472">Membrane</keyword>
<evidence type="ECO:0000256" key="5">
    <source>
        <dbReference type="ARBA" id="ARBA00022679"/>
    </source>
</evidence>
<keyword evidence="6 11" id="KW-0418">Kinase</keyword>
<feature type="domain" description="HAMP" evidence="10">
    <location>
        <begin position="315"/>
        <end position="367"/>
    </location>
</feature>
<dbReference type="InterPro" id="IPR050640">
    <property type="entry name" value="Bact_2-comp_sensor_kinase"/>
</dbReference>
<evidence type="ECO:0000256" key="1">
    <source>
        <dbReference type="ARBA" id="ARBA00000085"/>
    </source>
</evidence>
<evidence type="ECO:0000259" key="9">
    <source>
        <dbReference type="PROSITE" id="PS50109"/>
    </source>
</evidence>
<evidence type="ECO:0000256" key="3">
    <source>
        <dbReference type="ARBA" id="ARBA00012438"/>
    </source>
</evidence>
<comment type="caution">
    <text evidence="11">The sequence shown here is derived from an EMBL/GenBank/DDBJ whole genome shotgun (WGS) entry which is preliminary data.</text>
</comment>
<evidence type="ECO:0000256" key="8">
    <source>
        <dbReference type="SAM" id="Phobius"/>
    </source>
</evidence>
<dbReference type="InterPro" id="IPR005467">
    <property type="entry name" value="His_kinase_dom"/>
</dbReference>
<dbReference type="GO" id="GO:0016020">
    <property type="term" value="C:membrane"/>
    <property type="evidence" value="ECO:0007669"/>
    <property type="project" value="UniProtKB-SubCell"/>
</dbReference>
<gene>
    <name evidence="11" type="ORF">EDD76_101273</name>
</gene>